<dbReference type="InterPro" id="IPR032710">
    <property type="entry name" value="NTF2-like_dom_sf"/>
</dbReference>
<keyword evidence="1" id="KW-0732">Signal</keyword>
<organism evidence="2 3">
    <name type="scientific">Lacimicrobium alkaliphilum</name>
    <dbReference type="NCBI Taxonomy" id="1526571"/>
    <lineage>
        <taxon>Bacteria</taxon>
        <taxon>Pseudomonadati</taxon>
        <taxon>Pseudomonadota</taxon>
        <taxon>Gammaproteobacteria</taxon>
        <taxon>Alteromonadales</taxon>
        <taxon>Alteromonadaceae</taxon>
        <taxon>Lacimicrobium</taxon>
    </lineage>
</organism>
<evidence type="ECO:0000256" key="1">
    <source>
        <dbReference type="SAM" id="SignalP"/>
    </source>
</evidence>
<dbReference type="Proteomes" id="UP000068447">
    <property type="component" value="Chromosome"/>
</dbReference>
<sequence>MRYLIFVLLFTINSAAAAEQSGPESVVAKLWQGISHEPNQASDVALLEQLFHPDGTVYGVRYTDNAPDLSKVTVTEFLKALEKEREAGFYECEVFRKMQVYDRFATVYSVVESRTDKQAVEPDFTGVNSIQLYKEGQQWKILSLYYQVENPAIAIPLQSGQSGKCLP</sequence>
<gene>
    <name evidence="2" type="ORF">AT746_08850</name>
</gene>
<dbReference type="RefSeq" id="WP_062479340.1">
    <property type="nucleotide sequence ID" value="NZ_CP013650.1"/>
</dbReference>
<dbReference type="Gene3D" id="3.10.450.50">
    <property type="match status" value="1"/>
</dbReference>
<evidence type="ECO:0000313" key="2">
    <source>
        <dbReference type="EMBL" id="ALS98351.1"/>
    </source>
</evidence>
<dbReference type="OrthoDB" id="8754772at2"/>
<dbReference type="KEGG" id="lal:AT746_08850"/>
<evidence type="ECO:0000313" key="3">
    <source>
        <dbReference type="Proteomes" id="UP000068447"/>
    </source>
</evidence>
<dbReference type="SUPFAM" id="SSF54427">
    <property type="entry name" value="NTF2-like"/>
    <property type="match status" value="1"/>
</dbReference>
<accession>A0A0U3AW97</accession>
<dbReference type="EMBL" id="CP013650">
    <property type="protein sequence ID" value="ALS98351.1"/>
    <property type="molecule type" value="Genomic_DNA"/>
</dbReference>
<feature type="signal peptide" evidence="1">
    <location>
        <begin position="1"/>
        <end position="17"/>
    </location>
</feature>
<proteinExistence type="predicted"/>
<evidence type="ECO:0008006" key="4">
    <source>
        <dbReference type="Google" id="ProtNLM"/>
    </source>
</evidence>
<feature type="chain" id="PRO_5006836224" description="DUF4440 domain-containing protein" evidence="1">
    <location>
        <begin position="18"/>
        <end position="167"/>
    </location>
</feature>
<keyword evidence="3" id="KW-1185">Reference proteome</keyword>
<dbReference type="STRING" id="1526571.AT746_08850"/>
<reference evidence="2" key="1">
    <citation type="submission" date="2015-12" db="EMBL/GenBank/DDBJ databases">
        <title>Complete genome of Lacimicrobium alkaliphilum KCTC 32984.</title>
        <authorList>
            <person name="Kim S.-G."/>
            <person name="Lee Y.-J."/>
        </authorList>
    </citation>
    <scope>NUCLEOTIDE SEQUENCE [LARGE SCALE GENOMIC DNA]</scope>
    <source>
        <strain evidence="2">YelD216</strain>
    </source>
</reference>
<protein>
    <recommendedName>
        <fullName evidence="4">DUF4440 domain-containing protein</fullName>
    </recommendedName>
</protein>
<name>A0A0U3AW97_9ALTE</name>
<dbReference type="AlphaFoldDB" id="A0A0U3AW97"/>